<proteinExistence type="predicted"/>
<gene>
    <name evidence="3" type="ORF">FGW20_01845</name>
</gene>
<comment type="caution">
    <text evidence="3">The sequence shown here is derived from an EMBL/GenBank/DDBJ whole genome shotgun (WGS) entry which is preliminary data.</text>
</comment>
<dbReference type="PROSITE" id="PS50142">
    <property type="entry name" value="RNASE_3_2"/>
    <property type="match status" value="1"/>
</dbReference>
<dbReference type="PANTHER" id="PTHR11207">
    <property type="entry name" value="RIBONUCLEASE III"/>
    <property type="match status" value="1"/>
</dbReference>
<dbReference type="SMART" id="SM00535">
    <property type="entry name" value="RIBOc"/>
    <property type="match status" value="1"/>
</dbReference>
<dbReference type="EMBL" id="VCYI01000002">
    <property type="protein sequence ID" value="MDN7011803.1"/>
    <property type="molecule type" value="Genomic_DNA"/>
</dbReference>
<dbReference type="Proteomes" id="UP001168423">
    <property type="component" value="Unassembled WGS sequence"/>
</dbReference>
<evidence type="ECO:0000313" key="4">
    <source>
        <dbReference type="Proteomes" id="UP001168423"/>
    </source>
</evidence>
<evidence type="ECO:0000259" key="2">
    <source>
        <dbReference type="PROSITE" id="PS50142"/>
    </source>
</evidence>
<dbReference type="CDD" id="cd00593">
    <property type="entry name" value="RIBOc"/>
    <property type="match status" value="1"/>
</dbReference>
<dbReference type="PANTHER" id="PTHR11207:SF0">
    <property type="entry name" value="RIBONUCLEASE 3"/>
    <property type="match status" value="1"/>
</dbReference>
<evidence type="ECO:0000313" key="3">
    <source>
        <dbReference type="EMBL" id="MDN7011803.1"/>
    </source>
</evidence>
<dbReference type="RefSeq" id="WP_301676410.1">
    <property type="nucleotide sequence ID" value="NZ_VCYI01000002.1"/>
</dbReference>
<feature type="domain" description="RNase III" evidence="2">
    <location>
        <begin position="14"/>
        <end position="139"/>
    </location>
</feature>
<dbReference type="Gene3D" id="1.10.1520.10">
    <property type="entry name" value="Ribonuclease III domain"/>
    <property type="match status" value="1"/>
</dbReference>
<dbReference type="Pfam" id="PF14622">
    <property type="entry name" value="Ribonucleas_3_3"/>
    <property type="match status" value="1"/>
</dbReference>
<name>A0ABT8LYE5_9EURY</name>
<dbReference type="InterPro" id="IPR000999">
    <property type="entry name" value="RNase_III_dom"/>
</dbReference>
<evidence type="ECO:0000256" key="1">
    <source>
        <dbReference type="ARBA" id="ARBA00022884"/>
    </source>
</evidence>
<organism evidence="3 4">
    <name type="scientific">Methanoculleus methanifontis</name>
    <dbReference type="NCBI Taxonomy" id="2584086"/>
    <lineage>
        <taxon>Archaea</taxon>
        <taxon>Methanobacteriati</taxon>
        <taxon>Methanobacteriota</taxon>
        <taxon>Stenosarchaea group</taxon>
        <taxon>Methanomicrobia</taxon>
        <taxon>Methanomicrobiales</taxon>
        <taxon>Methanomicrobiaceae</taxon>
        <taxon>Methanoculleus</taxon>
    </lineage>
</organism>
<keyword evidence="1" id="KW-0694">RNA-binding</keyword>
<dbReference type="InterPro" id="IPR036389">
    <property type="entry name" value="RNase_III_sf"/>
</dbReference>
<dbReference type="SUPFAM" id="SSF69065">
    <property type="entry name" value="RNase III domain-like"/>
    <property type="match status" value="1"/>
</dbReference>
<protein>
    <submittedName>
        <fullName evidence="3">Ribonuclease III</fullName>
    </submittedName>
</protein>
<keyword evidence="4" id="KW-1185">Reference proteome</keyword>
<reference evidence="3" key="1">
    <citation type="submission" date="2019-05" db="EMBL/GenBank/DDBJ databases">
        <title>Isolation and characterization of methanogens from the cold seep sediment at Four-Way Closure Ridge.</title>
        <authorList>
            <person name="You Y.-T."/>
            <person name="Chen S.-C."/>
            <person name="Zhang W.-L."/>
            <person name="Lai M.-C."/>
        </authorList>
    </citation>
    <scope>NUCLEOTIDE SEQUENCE</scope>
    <source>
        <strain evidence="3">FWC-SCC3</strain>
    </source>
</reference>
<sequence length="156" mass="16816">MNRNETGHRDPGVIEERIGYTFKDRSLLERALTRLAYTLEAGSPPDAHMDALATLGDAVINVAVVEAVIAEGAHEKGAISNRKMNLVNMTRLRGLAEDLVLADYVRWGKGEAAQRVWTSGRVLAECLEALVGAVYLDGGMEAAAGVLRRLGLTESV</sequence>
<accession>A0ABT8LYE5</accession>